<evidence type="ECO:0000256" key="1">
    <source>
        <dbReference type="ARBA" id="ARBA00005854"/>
    </source>
</evidence>
<name>J9H841_9ZZZZ</name>
<keyword evidence="2" id="KW-0560">Oxidoreductase</keyword>
<accession>J9H841</accession>
<feature type="domain" description="D-isomer specific 2-hydroxyacid dehydrogenase catalytic" evidence="4">
    <location>
        <begin position="2"/>
        <end position="247"/>
    </location>
</feature>
<dbReference type="PROSITE" id="PS00670">
    <property type="entry name" value="D_2_HYDROXYACID_DH_2"/>
    <property type="match status" value="1"/>
</dbReference>
<evidence type="ECO:0000259" key="5">
    <source>
        <dbReference type="Pfam" id="PF02826"/>
    </source>
</evidence>
<dbReference type="GO" id="GO:0051287">
    <property type="term" value="F:NAD binding"/>
    <property type="evidence" value="ECO:0007669"/>
    <property type="project" value="InterPro"/>
</dbReference>
<feature type="domain" description="D-isomer specific 2-hydroxyacid dehydrogenase NAD-binding" evidence="5">
    <location>
        <begin position="38"/>
        <end position="216"/>
    </location>
</feature>
<dbReference type="PANTHER" id="PTHR43761">
    <property type="entry name" value="D-ISOMER SPECIFIC 2-HYDROXYACID DEHYDROGENASE FAMILY PROTEIN (AFU_ORTHOLOGUE AFUA_1G13630)"/>
    <property type="match status" value="1"/>
</dbReference>
<organism evidence="6">
    <name type="scientific">gut metagenome</name>
    <dbReference type="NCBI Taxonomy" id="749906"/>
    <lineage>
        <taxon>unclassified sequences</taxon>
        <taxon>metagenomes</taxon>
        <taxon>organismal metagenomes</taxon>
    </lineage>
</organism>
<gene>
    <name evidence="6" type="ORF">EVA_01094</name>
</gene>
<evidence type="ECO:0000256" key="3">
    <source>
        <dbReference type="ARBA" id="ARBA00023027"/>
    </source>
</evidence>
<dbReference type="AlphaFoldDB" id="J9H841"/>
<dbReference type="Pfam" id="PF02826">
    <property type="entry name" value="2-Hacid_dh_C"/>
    <property type="match status" value="1"/>
</dbReference>
<dbReference type="PANTHER" id="PTHR43761:SF1">
    <property type="entry name" value="D-ISOMER SPECIFIC 2-HYDROXYACID DEHYDROGENASE CATALYTIC DOMAIN-CONTAINING PROTEIN-RELATED"/>
    <property type="match status" value="1"/>
</dbReference>
<reference evidence="6" key="1">
    <citation type="journal article" date="2012" name="PLoS ONE">
        <title>Gene sets for utilization of primary and secondary nutrition supplies in the distal gut of endangered iberian lynx.</title>
        <authorList>
            <person name="Alcaide M."/>
            <person name="Messina E."/>
            <person name="Richter M."/>
            <person name="Bargiela R."/>
            <person name="Peplies J."/>
            <person name="Huws S.A."/>
            <person name="Newbold C.J."/>
            <person name="Golyshin P.N."/>
            <person name="Simon M.A."/>
            <person name="Lopez G."/>
            <person name="Yakimov M.M."/>
            <person name="Ferrer M."/>
        </authorList>
    </citation>
    <scope>NUCLEOTIDE SEQUENCE</scope>
</reference>
<dbReference type="InterPro" id="IPR006139">
    <property type="entry name" value="D-isomer_2_OHA_DH_cat_dom"/>
</dbReference>
<sequence length="247" mass="26545">MAATGYDRVDIQAARAHGVTVCNCAGYSSRAVAQMAVSLLLEVADSVGTYAELNRQGEWARRSDFCYTLYSRLELVGKRVAIVGFGNIGQAIADILRALGMKLYAVSSKSQEELPADVTKLSLAEAFATCDVVSLNCPLNEANRGFVNAELLAQSNPHLILINTARGALINEADVAQALQAGKLGAYCTDVLQQEPPLADCPLFQAPRAWVTPHIGWNTPEARQRILAILKDNIEGFLNGTPKSVVN</sequence>
<evidence type="ECO:0000313" key="6">
    <source>
        <dbReference type="EMBL" id="EJX10515.1"/>
    </source>
</evidence>
<evidence type="ECO:0000256" key="2">
    <source>
        <dbReference type="ARBA" id="ARBA00023002"/>
    </source>
</evidence>
<dbReference type="InterPro" id="IPR029753">
    <property type="entry name" value="D-isomer_DH_CS"/>
</dbReference>
<comment type="similarity">
    <text evidence="1">Belongs to the D-isomer specific 2-hydroxyacid dehydrogenase family.</text>
</comment>
<comment type="caution">
    <text evidence="6">The sequence shown here is derived from an EMBL/GenBank/DDBJ whole genome shotgun (WGS) entry which is preliminary data.</text>
</comment>
<dbReference type="InterPro" id="IPR006140">
    <property type="entry name" value="D-isomer_DH_NAD-bd"/>
</dbReference>
<dbReference type="EMBL" id="AMCI01000168">
    <property type="protein sequence ID" value="EJX10515.1"/>
    <property type="molecule type" value="Genomic_DNA"/>
</dbReference>
<keyword evidence="3" id="KW-0520">NAD</keyword>
<dbReference type="Pfam" id="PF00389">
    <property type="entry name" value="2-Hacid_dh"/>
    <property type="match status" value="1"/>
</dbReference>
<evidence type="ECO:0000259" key="4">
    <source>
        <dbReference type="Pfam" id="PF00389"/>
    </source>
</evidence>
<dbReference type="InterPro" id="IPR036291">
    <property type="entry name" value="NAD(P)-bd_dom_sf"/>
</dbReference>
<dbReference type="SUPFAM" id="SSF51735">
    <property type="entry name" value="NAD(P)-binding Rossmann-fold domains"/>
    <property type="match status" value="1"/>
</dbReference>
<protein>
    <submittedName>
        <fullName evidence="6">Glycerate dehydrogenase</fullName>
    </submittedName>
</protein>
<dbReference type="GO" id="GO:0016616">
    <property type="term" value="F:oxidoreductase activity, acting on the CH-OH group of donors, NAD or NADP as acceptor"/>
    <property type="evidence" value="ECO:0007669"/>
    <property type="project" value="InterPro"/>
</dbReference>
<dbReference type="InterPro" id="IPR050418">
    <property type="entry name" value="D-iso_2-hydroxyacid_DH_PdxB"/>
</dbReference>
<dbReference type="Gene3D" id="3.40.50.720">
    <property type="entry name" value="NAD(P)-binding Rossmann-like Domain"/>
    <property type="match status" value="2"/>
</dbReference>
<proteinExistence type="inferred from homology"/>